<keyword evidence="13" id="KW-0511">Multifunctional enzyme</keyword>
<dbReference type="NCBIfam" id="TIGR02074">
    <property type="entry name" value="PBP_1a_fam"/>
    <property type="match status" value="1"/>
</dbReference>
<dbReference type="InterPro" id="IPR050396">
    <property type="entry name" value="Glycosyltr_51/Transpeptidase"/>
</dbReference>
<dbReference type="GO" id="GO:0071555">
    <property type="term" value="P:cell wall organization"/>
    <property type="evidence" value="ECO:0007669"/>
    <property type="project" value="UniProtKB-KW"/>
</dbReference>
<dbReference type="SUPFAM" id="SSF53955">
    <property type="entry name" value="Lysozyme-like"/>
    <property type="match status" value="1"/>
</dbReference>
<keyword evidence="4" id="KW-1003">Cell membrane</keyword>
<dbReference type="GO" id="GO:0006508">
    <property type="term" value="P:proteolysis"/>
    <property type="evidence" value="ECO:0007669"/>
    <property type="project" value="UniProtKB-KW"/>
</dbReference>
<evidence type="ECO:0000256" key="8">
    <source>
        <dbReference type="ARBA" id="ARBA00022679"/>
    </source>
</evidence>
<dbReference type="GO" id="GO:0008360">
    <property type="term" value="P:regulation of cell shape"/>
    <property type="evidence" value="ECO:0007669"/>
    <property type="project" value="UniProtKB-KW"/>
</dbReference>
<accession>A0A2H0BWM8</accession>
<dbReference type="GO" id="GO:0009252">
    <property type="term" value="P:peptidoglycan biosynthetic process"/>
    <property type="evidence" value="ECO:0007669"/>
    <property type="project" value="UniProtKB-KW"/>
</dbReference>
<feature type="transmembrane region" description="Helical" evidence="17">
    <location>
        <begin position="36"/>
        <end position="51"/>
    </location>
</feature>
<evidence type="ECO:0000256" key="11">
    <source>
        <dbReference type="ARBA" id="ARBA00022984"/>
    </source>
</evidence>
<keyword evidence="6" id="KW-0645">Protease</keyword>
<evidence type="ECO:0000256" key="1">
    <source>
        <dbReference type="ARBA" id="ARBA00004236"/>
    </source>
</evidence>
<keyword evidence="7" id="KW-0328">Glycosyltransferase</keyword>
<dbReference type="PANTHER" id="PTHR32282:SF11">
    <property type="entry name" value="PENICILLIN-BINDING PROTEIN 1B"/>
    <property type="match status" value="1"/>
</dbReference>
<keyword evidence="5" id="KW-0121">Carboxypeptidase</keyword>
<feature type="domain" description="Penicillin-binding protein transpeptidase" evidence="18">
    <location>
        <begin position="383"/>
        <end position="665"/>
    </location>
</feature>
<dbReference type="Gene3D" id="1.10.3810.10">
    <property type="entry name" value="Biosynthetic peptidoglycan transglycosylase-like"/>
    <property type="match status" value="1"/>
</dbReference>
<evidence type="ECO:0000256" key="4">
    <source>
        <dbReference type="ARBA" id="ARBA00022475"/>
    </source>
</evidence>
<dbReference type="GO" id="GO:0030288">
    <property type="term" value="C:outer membrane-bounded periplasmic space"/>
    <property type="evidence" value="ECO:0007669"/>
    <property type="project" value="TreeGrafter"/>
</dbReference>
<keyword evidence="11" id="KW-0573">Peptidoglycan synthesis</keyword>
<evidence type="ECO:0000256" key="14">
    <source>
        <dbReference type="ARBA" id="ARBA00023316"/>
    </source>
</evidence>
<comment type="catalytic activity">
    <reaction evidence="15">
        <text>Preferential cleavage: (Ac)2-L-Lys-D-Ala-|-D-Ala. Also transpeptidation of peptidyl-alanyl moieties that are N-acyl substituents of D-alanine.</text>
        <dbReference type="EC" id="3.4.16.4"/>
    </reaction>
</comment>
<evidence type="ECO:0000259" key="18">
    <source>
        <dbReference type="Pfam" id="PF00905"/>
    </source>
</evidence>
<keyword evidence="9" id="KW-0378">Hydrolase</keyword>
<evidence type="ECO:0000256" key="10">
    <source>
        <dbReference type="ARBA" id="ARBA00022960"/>
    </source>
</evidence>
<comment type="caution">
    <text evidence="20">The sequence shown here is derived from an EMBL/GenBank/DDBJ whole genome shotgun (WGS) entry which is preliminary data.</text>
</comment>
<dbReference type="InterPro" id="IPR001460">
    <property type="entry name" value="PCN-bd_Tpept"/>
</dbReference>
<evidence type="ECO:0000256" key="6">
    <source>
        <dbReference type="ARBA" id="ARBA00022670"/>
    </source>
</evidence>
<reference evidence="20 21" key="1">
    <citation type="submission" date="2017-09" db="EMBL/GenBank/DDBJ databases">
        <title>Depth-based differentiation of microbial function through sediment-hosted aquifers and enrichment of novel symbionts in the deep terrestrial subsurface.</title>
        <authorList>
            <person name="Probst A.J."/>
            <person name="Ladd B."/>
            <person name="Jarett J.K."/>
            <person name="Geller-Mcgrath D.E."/>
            <person name="Sieber C.M."/>
            <person name="Emerson J.B."/>
            <person name="Anantharaman K."/>
            <person name="Thomas B.C."/>
            <person name="Malmstrom R."/>
            <person name="Stieglmeier M."/>
            <person name="Klingl A."/>
            <person name="Woyke T."/>
            <person name="Ryan C.M."/>
            <person name="Banfield J.F."/>
        </authorList>
    </citation>
    <scope>NUCLEOTIDE SEQUENCE [LARGE SCALE GENOMIC DNA]</scope>
    <source>
        <strain evidence="20">CG22_combo_CG10-13_8_21_14_all_38_20</strain>
    </source>
</reference>
<dbReference type="Proteomes" id="UP000231246">
    <property type="component" value="Unassembled WGS sequence"/>
</dbReference>
<dbReference type="InterPro" id="IPR012338">
    <property type="entry name" value="Beta-lactam/transpept-like"/>
</dbReference>
<comment type="subcellular location">
    <subcellularLocation>
        <location evidence="1">Cell membrane</location>
    </subcellularLocation>
</comment>
<evidence type="ECO:0000256" key="12">
    <source>
        <dbReference type="ARBA" id="ARBA00023136"/>
    </source>
</evidence>
<dbReference type="Gene3D" id="3.40.710.10">
    <property type="entry name" value="DD-peptidase/beta-lactamase superfamily"/>
    <property type="match status" value="1"/>
</dbReference>
<gene>
    <name evidence="20" type="ORF">COW99_00165</name>
</gene>
<evidence type="ECO:0000256" key="2">
    <source>
        <dbReference type="ARBA" id="ARBA00007090"/>
    </source>
</evidence>
<keyword evidence="14" id="KW-0961">Cell wall biogenesis/degradation</keyword>
<evidence type="ECO:0000256" key="13">
    <source>
        <dbReference type="ARBA" id="ARBA00023268"/>
    </source>
</evidence>
<evidence type="ECO:0000313" key="21">
    <source>
        <dbReference type="Proteomes" id="UP000231246"/>
    </source>
</evidence>
<comment type="similarity">
    <text evidence="3">In the N-terminal section; belongs to the glycosyltransferase 51 family.</text>
</comment>
<name>A0A2H0BWM8_9BACT</name>
<feature type="transmembrane region" description="Helical" evidence="17">
    <location>
        <begin position="72"/>
        <end position="94"/>
    </location>
</feature>
<keyword evidence="17" id="KW-1133">Transmembrane helix</keyword>
<keyword evidence="10" id="KW-0133">Cell shape</keyword>
<dbReference type="InterPro" id="IPR036950">
    <property type="entry name" value="PBP_transglycosylase"/>
</dbReference>
<dbReference type="InterPro" id="IPR023346">
    <property type="entry name" value="Lysozyme-like_dom_sf"/>
</dbReference>
<dbReference type="InterPro" id="IPR001264">
    <property type="entry name" value="Glyco_trans_51"/>
</dbReference>
<organism evidence="20 21">
    <name type="scientific">Candidatus Roizmanbacteria bacterium CG22_combo_CG10-13_8_21_14_all_38_20</name>
    <dbReference type="NCBI Taxonomy" id="1974862"/>
    <lineage>
        <taxon>Bacteria</taxon>
        <taxon>Candidatus Roizmaniibacteriota</taxon>
    </lineage>
</organism>
<evidence type="ECO:0000256" key="17">
    <source>
        <dbReference type="SAM" id="Phobius"/>
    </source>
</evidence>
<dbReference type="GO" id="GO:0005886">
    <property type="term" value="C:plasma membrane"/>
    <property type="evidence" value="ECO:0007669"/>
    <property type="project" value="UniProtKB-SubCell"/>
</dbReference>
<dbReference type="GO" id="GO:0009002">
    <property type="term" value="F:serine-type D-Ala-D-Ala carboxypeptidase activity"/>
    <property type="evidence" value="ECO:0007669"/>
    <property type="project" value="UniProtKB-EC"/>
</dbReference>
<evidence type="ECO:0000259" key="19">
    <source>
        <dbReference type="Pfam" id="PF00912"/>
    </source>
</evidence>
<dbReference type="GO" id="GO:0008955">
    <property type="term" value="F:peptidoglycan glycosyltransferase activity"/>
    <property type="evidence" value="ECO:0007669"/>
    <property type="project" value="UniProtKB-EC"/>
</dbReference>
<evidence type="ECO:0000313" key="20">
    <source>
        <dbReference type="EMBL" id="PIP62086.1"/>
    </source>
</evidence>
<dbReference type="GO" id="GO:0008658">
    <property type="term" value="F:penicillin binding"/>
    <property type="evidence" value="ECO:0007669"/>
    <property type="project" value="InterPro"/>
</dbReference>
<protein>
    <submittedName>
        <fullName evidence="20">Penicillin-binding protein</fullName>
    </submittedName>
</protein>
<comment type="catalytic activity">
    <reaction evidence="16">
        <text>[GlcNAc-(1-&gt;4)-Mur2Ac(oyl-L-Ala-gamma-D-Glu-L-Lys-D-Ala-D-Ala)](n)-di-trans,octa-cis-undecaprenyl diphosphate + beta-D-GlcNAc-(1-&gt;4)-Mur2Ac(oyl-L-Ala-gamma-D-Glu-L-Lys-D-Ala-D-Ala)-di-trans,octa-cis-undecaprenyl diphosphate = [GlcNAc-(1-&gt;4)-Mur2Ac(oyl-L-Ala-gamma-D-Glu-L-Lys-D-Ala-D-Ala)](n+1)-di-trans,octa-cis-undecaprenyl diphosphate + di-trans,octa-cis-undecaprenyl diphosphate + H(+)</text>
        <dbReference type="Rhea" id="RHEA:23708"/>
        <dbReference type="Rhea" id="RHEA-COMP:9602"/>
        <dbReference type="Rhea" id="RHEA-COMP:9603"/>
        <dbReference type="ChEBI" id="CHEBI:15378"/>
        <dbReference type="ChEBI" id="CHEBI:58405"/>
        <dbReference type="ChEBI" id="CHEBI:60033"/>
        <dbReference type="ChEBI" id="CHEBI:78435"/>
        <dbReference type="EC" id="2.4.99.28"/>
    </reaction>
</comment>
<dbReference type="AlphaFoldDB" id="A0A2H0BWM8"/>
<proteinExistence type="inferred from homology"/>
<feature type="transmembrane region" description="Helical" evidence="17">
    <location>
        <begin position="12"/>
        <end position="30"/>
    </location>
</feature>
<dbReference type="FunFam" id="1.10.3810.10:FF:000001">
    <property type="entry name" value="Penicillin-binding protein 1A"/>
    <property type="match status" value="1"/>
</dbReference>
<evidence type="ECO:0000256" key="15">
    <source>
        <dbReference type="ARBA" id="ARBA00034000"/>
    </source>
</evidence>
<dbReference type="Pfam" id="PF00905">
    <property type="entry name" value="Transpeptidase"/>
    <property type="match status" value="1"/>
</dbReference>
<dbReference type="Pfam" id="PF00912">
    <property type="entry name" value="Transgly"/>
    <property type="match status" value="1"/>
</dbReference>
<dbReference type="SUPFAM" id="SSF56601">
    <property type="entry name" value="beta-lactamase/transpeptidase-like"/>
    <property type="match status" value="1"/>
</dbReference>
<keyword evidence="8" id="KW-0808">Transferase</keyword>
<feature type="domain" description="Glycosyl transferase family 51" evidence="19">
    <location>
        <begin position="119"/>
        <end position="294"/>
    </location>
</feature>
<keyword evidence="17" id="KW-0812">Transmembrane</keyword>
<comment type="similarity">
    <text evidence="2">In the C-terminal section; belongs to the transpeptidase family.</text>
</comment>
<evidence type="ECO:0000256" key="16">
    <source>
        <dbReference type="ARBA" id="ARBA00049902"/>
    </source>
</evidence>
<dbReference type="PANTHER" id="PTHR32282">
    <property type="entry name" value="BINDING PROTEIN TRANSPEPTIDASE, PUTATIVE-RELATED"/>
    <property type="match status" value="1"/>
</dbReference>
<evidence type="ECO:0000256" key="3">
    <source>
        <dbReference type="ARBA" id="ARBA00007739"/>
    </source>
</evidence>
<dbReference type="EMBL" id="PCTA01000003">
    <property type="protein sequence ID" value="PIP62086.1"/>
    <property type="molecule type" value="Genomic_DNA"/>
</dbReference>
<evidence type="ECO:0000256" key="5">
    <source>
        <dbReference type="ARBA" id="ARBA00022645"/>
    </source>
</evidence>
<sequence length="721" mass="80393">MDVLWKITYRLLYLLAYALILIGGVVRRIIDLVFRPIRYIGMLLLQLFYFKKKKKPKIERTRLVLSFQSLRWFVLGVIFTMLFVGVPFIVVSWLRQLPDPHTLSQMKLPATTKFYDSNGKLLYELYADIDRRPVALDKIPQDIVNATIAVEDQEFYHHLGFSLRGMFRAAREIILNKKLQGGSTITQQLIKNTLLTPETTISRKLKEVVIASWAEIIYSKDEILSMYLNNVPYGGTAWGIRAASEKYFGTDVTELTLAQSALLAGLPAAPTTYSPFGANPELAKKRQELVLSQMFQMGYITEQERERAKQEQLNFTQPGNTISAPHFVMYTKQVLDDLLGPRIVEQGGLQITTTLDLDLQNVAQEIVQEELAKLARLNVGNAAVLVTKPETGEIVAMVGSRDYYDELNDGNVNITTSLQQPGSSIKPINYVAALQNGMTAATLINDSPISYVQPNGKVYSPVNYDGRFHGIVPLRWALANSYNIPAVKVLDKIGVSSMVEQGQAMGIDSWEDSSRFGLSLTLGGGEVTMLDMAEAYGVFANGGKLMELLPVLEIEDFQGKSLDDFAIDRKQEQVIPEGAAFIISDILADNASRSRAFGVNSLLHIPGKYVSVKTGTSNEKRDNWTVGYTKDFVVVVWVGNNDNSPMHPTLTSGITGATPIWRRVMDYLLEDREALPPAQPDDVVRIPCYGRYEYFIKGTAPVRGCGIWPKFSPSSSPTPTQ</sequence>
<keyword evidence="12 17" id="KW-0472">Membrane</keyword>
<evidence type="ECO:0000256" key="7">
    <source>
        <dbReference type="ARBA" id="ARBA00022676"/>
    </source>
</evidence>
<evidence type="ECO:0000256" key="9">
    <source>
        <dbReference type="ARBA" id="ARBA00022801"/>
    </source>
</evidence>